<evidence type="ECO:0000313" key="1">
    <source>
        <dbReference type="EMBL" id="KAJ9100115.1"/>
    </source>
</evidence>
<organism evidence="1 2">
    <name type="scientific">Naganishia cerealis</name>
    <dbReference type="NCBI Taxonomy" id="610337"/>
    <lineage>
        <taxon>Eukaryota</taxon>
        <taxon>Fungi</taxon>
        <taxon>Dikarya</taxon>
        <taxon>Basidiomycota</taxon>
        <taxon>Agaricomycotina</taxon>
        <taxon>Tremellomycetes</taxon>
        <taxon>Filobasidiales</taxon>
        <taxon>Filobasidiaceae</taxon>
        <taxon>Naganishia</taxon>
    </lineage>
</organism>
<reference evidence="1" key="1">
    <citation type="submission" date="2023-04" db="EMBL/GenBank/DDBJ databases">
        <title>Draft Genome sequencing of Naganishia species isolated from polar environments using Oxford Nanopore Technology.</title>
        <authorList>
            <person name="Leo P."/>
            <person name="Venkateswaran K."/>
        </authorList>
    </citation>
    <scope>NUCLEOTIDE SEQUENCE</scope>
    <source>
        <strain evidence="1">MNA-CCFEE 5261</strain>
    </source>
</reference>
<proteinExistence type="predicted"/>
<sequence>MNQAPQHAPSSHLTVLFHTTNLLTRTFLLCHACSLNALEQYLSRFSGSTETLHQGLAKAYLPFVLRNGATSVPHQETFKTTIPIPFPHNSSEEEAQRLALSAASRCFSRIRELPSSGEERCRRNPDIEQSRSSRKQTTCAGTSTRNQSLHPNYCHKSHLGNDNPQTLTAKPTLLSTTLSSRYPAVENRDSKQGTPSKKEMALLDWARGVSGPLQHHQRATTPHPSHSREQQQQQTLPVETAGSVVMSPGGGSRMGGTNVDDAGDRSSGGSSTTTEGDQPYFAGAPAAPSQLGANQSFTDAAHEHQQSTGYNPHYLHPGSFPFPQHEQAHEQDQHQQRQQHGLTPSASASQYGWQSPAITDRLPRDDEVSLMERSTVGGTTLVRHTAQTAQHVAATSITHLQSEIRSLQARIIAEHVSRSTLERNVADKAEQAREYRTELASAVRALRRAKEETKKLDEERRKGVRLYEETRERRQEMLEERRVDLKWMTAPPIPIEPLGTIPPMMSNPAEQSRNLRPTGHDADQEDRRFASQQGQRPPPPNRQYASDSSPEEQTRQRGQTLNKPQFGRTDSDQDPRLRGLQRPPQEFSAAPGDYAHQQGYRGEQQQQQLQRSSPGQGLGFVPLRQTPPAHPDNLTPHNAADAYLDRVQHDPRLQGMLAGAPARSFPMTSTNICPTPHGSADQRLPSRRPSSTINPLYKPLPLPQEMQHWAGKVQDQDGRSYTTVNGDFADAFTAWIFQETGVLKVIHTEHHRVNETDSREMYRIKDDITYSATLSQYSTQDGQSSWRPFSADDIQLDFTMLDPHVRTSLHERAVTADGQATEYDVTFKCPDRHGVFKFVLDYWRPGWTFIHEQSVVSVVPFRHDEYPRFIQGAWPFYTGAFLTSAVFLSFCGLWLYSVEGNKVVAVKVKKTQ</sequence>
<comment type="caution">
    <text evidence="1">The sequence shown here is derived from an EMBL/GenBank/DDBJ whole genome shotgun (WGS) entry which is preliminary data.</text>
</comment>
<protein>
    <submittedName>
        <fullName evidence="1">Uncharacterized protein</fullName>
    </submittedName>
</protein>
<accession>A0ACC2VM18</accession>
<gene>
    <name evidence="1" type="ORF">QFC19_005795</name>
</gene>
<evidence type="ECO:0000313" key="2">
    <source>
        <dbReference type="Proteomes" id="UP001241377"/>
    </source>
</evidence>
<keyword evidence="2" id="KW-1185">Reference proteome</keyword>
<name>A0ACC2VM18_9TREE</name>
<dbReference type="EMBL" id="JASBWR010000066">
    <property type="protein sequence ID" value="KAJ9100115.1"/>
    <property type="molecule type" value="Genomic_DNA"/>
</dbReference>
<dbReference type="Proteomes" id="UP001241377">
    <property type="component" value="Unassembled WGS sequence"/>
</dbReference>